<gene>
    <name evidence="1" type="ORF">Pan161_29740</name>
</gene>
<reference evidence="1 2" key="1">
    <citation type="submission" date="2019-02" db="EMBL/GenBank/DDBJ databases">
        <title>Deep-cultivation of Planctomycetes and their phenomic and genomic characterization uncovers novel biology.</title>
        <authorList>
            <person name="Wiegand S."/>
            <person name="Jogler M."/>
            <person name="Boedeker C."/>
            <person name="Pinto D."/>
            <person name="Vollmers J."/>
            <person name="Rivas-Marin E."/>
            <person name="Kohn T."/>
            <person name="Peeters S.H."/>
            <person name="Heuer A."/>
            <person name="Rast P."/>
            <person name="Oberbeckmann S."/>
            <person name="Bunk B."/>
            <person name="Jeske O."/>
            <person name="Meyerdierks A."/>
            <person name="Storesund J.E."/>
            <person name="Kallscheuer N."/>
            <person name="Luecker S."/>
            <person name="Lage O.M."/>
            <person name="Pohl T."/>
            <person name="Merkel B.J."/>
            <person name="Hornburger P."/>
            <person name="Mueller R.-W."/>
            <person name="Bruemmer F."/>
            <person name="Labrenz M."/>
            <person name="Spormann A.M."/>
            <person name="Op den Camp H."/>
            <person name="Overmann J."/>
            <person name="Amann R."/>
            <person name="Jetten M.S.M."/>
            <person name="Mascher T."/>
            <person name="Medema M.H."/>
            <person name="Devos D.P."/>
            <person name="Kaster A.-K."/>
            <person name="Ovreas L."/>
            <person name="Rohde M."/>
            <person name="Galperin M.Y."/>
            <person name="Jogler C."/>
        </authorList>
    </citation>
    <scope>NUCLEOTIDE SEQUENCE [LARGE SCALE GENOMIC DNA]</scope>
    <source>
        <strain evidence="1 2">Pan161</strain>
    </source>
</reference>
<proteinExistence type="predicted"/>
<protein>
    <submittedName>
        <fullName evidence="1">Uncharacterized protein</fullName>
    </submittedName>
</protein>
<organism evidence="1 2">
    <name type="scientific">Gimesia algae</name>
    <dbReference type="NCBI Taxonomy" id="2527971"/>
    <lineage>
        <taxon>Bacteria</taxon>
        <taxon>Pseudomonadati</taxon>
        <taxon>Planctomycetota</taxon>
        <taxon>Planctomycetia</taxon>
        <taxon>Planctomycetales</taxon>
        <taxon>Planctomycetaceae</taxon>
        <taxon>Gimesia</taxon>
    </lineage>
</organism>
<accession>A0A517VEA3</accession>
<keyword evidence="2" id="KW-1185">Reference proteome</keyword>
<sequence length="194" mass="22092">MKYYWLTPKDQRRNNWILHCETAFGVSLRTKYADLQCTKCRKVDELAAIERGIDADVSIYSKSDFLTSDDGFVAVSKRFRDSLASHNVSNISFVSIPASDNYFIMLPNAFAAIVSDNVGMEFHRKCATCGRFRETCFFPVLESFVVNPDPLALNVPDVNQENTRGRQFWFCGSNELVSVLKPQKLKGLEFTEAY</sequence>
<evidence type="ECO:0000313" key="1">
    <source>
        <dbReference type="EMBL" id="QDT91317.1"/>
    </source>
</evidence>
<evidence type="ECO:0000313" key="2">
    <source>
        <dbReference type="Proteomes" id="UP000316855"/>
    </source>
</evidence>
<dbReference type="Proteomes" id="UP000316855">
    <property type="component" value="Chromosome"/>
</dbReference>
<dbReference type="AlphaFoldDB" id="A0A517VEA3"/>
<name>A0A517VEA3_9PLAN</name>
<dbReference type="KEGG" id="gax:Pan161_29740"/>
<dbReference type="EMBL" id="CP036343">
    <property type="protein sequence ID" value="QDT91317.1"/>
    <property type="molecule type" value="Genomic_DNA"/>
</dbReference>